<feature type="compositionally biased region" description="Low complexity" evidence="1">
    <location>
        <begin position="912"/>
        <end position="923"/>
    </location>
</feature>
<feature type="compositionally biased region" description="Polar residues" evidence="1">
    <location>
        <begin position="15"/>
        <end position="29"/>
    </location>
</feature>
<feature type="region of interest" description="Disordered" evidence="1">
    <location>
        <begin position="602"/>
        <end position="652"/>
    </location>
</feature>
<feature type="region of interest" description="Disordered" evidence="1">
    <location>
        <begin position="1046"/>
        <end position="1067"/>
    </location>
</feature>
<name>Q4QCX8_LEIMA</name>
<feature type="compositionally biased region" description="Low complexity" evidence="1">
    <location>
        <begin position="137"/>
        <end position="153"/>
    </location>
</feature>
<dbReference type="VEuPathDB" id="TriTrypDB:LMJFC_200012400"/>
<reference evidence="2 3" key="2">
    <citation type="journal article" date="2011" name="Genome Res.">
        <title>Chromosome and gene copy number variation allow major structural change between species and strains of Leishmania.</title>
        <authorList>
            <person name="Rogers M.B."/>
            <person name="Hilley J.D."/>
            <person name="Dickens N.J."/>
            <person name="Wilkes J."/>
            <person name="Bates P.A."/>
            <person name="Depledge D.P."/>
            <person name="Harris D."/>
            <person name="Her Y."/>
            <person name="Herzyk P."/>
            <person name="Imamura H."/>
            <person name="Otto T.D."/>
            <person name="Sanders M."/>
            <person name="Seeger K."/>
            <person name="Dujardin J.C."/>
            <person name="Berriman M."/>
            <person name="Smith D.F."/>
            <person name="Hertz-Fowler C."/>
            <person name="Mottram J.C."/>
        </authorList>
    </citation>
    <scope>NUCLEOTIDE SEQUENCE [LARGE SCALE GENOMIC DNA]</scope>
    <source>
        <strain evidence="3">MHOM/IL/81/Friedlin</strain>
    </source>
</reference>
<dbReference type="VEuPathDB" id="TriTrypDB:LMJLV39_200012100"/>
<proteinExistence type="predicted"/>
<feature type="region of interest" description="Disordered" evidence="1">
    <location>
        <begin position="1106"/>
        <end position="1125"/>
    </location>
</feature>
<sequence>MLRQALAPLGVNGASISHDTASVAPHSTSDGGGSCTTRAVAGITDGGADVSKHLEFAKHGHHSQKHNQRRPPSSSSASKASALVQTIREHQVSHARETHVPVLDSISPHTDAARASTEEHVGISCRTAHAPAPHDITASPVAATSATPSPHSARGTKVVDINPHPSVAAAVMVAAAHPPLSNKLNAPSRRSSMARLRQQVKAQLKGVEVAEPADDTSPASACDSDAVAAALRNGAAQGGETEEQLSLYSHQPALPSTLLAFSTSAEVASLKGSGMVTEALAMPAVPSVGAAKVLPHGLRSPSAITDVGAAPLDYSELGTEESEPVSNVSPARYYYQQQQKRSASLHKQRTDSVPSSHIGGALQPNTPFHALQFGSCAPANSVGSPPLLCPSEEPPHLHSLHQCHGLRLDSEEGADASFRQGSRASRESINTVTLRSRPARTTKAAAGGRSSTSSPAVSDCELPSLIVCPFALMGCCAEGAHRIADLHKGTTLHHHLMAVTTCVQRMRGRQQELERLVRGLQQQVHKQALMLREAREVERARQRPAASPSVLISSRGSSMDGCLCPASTPAGGTNALNSCKDRKALPRDVSIREPLVAEYGIGDEDDVRAGKHASEIDAGGDSPGRRAQPPRGTQMQRGGSHSVRRSDGDRDGARVYARQLRMRTAAGQQRLHLVDAPSSASVSLTPVWCGLRSLASAGTATAAQKTTAAEVQGLGEKMRRATAVQQKQQEQQQGSANGGEQAPSCTPKQNNLHRDGIEDLSTVSGDGLGDDDDSVQGKRCMTTLSAPRLSGADIGTESGCSPTRHGRCAAAPYVHYGAYPRQQPGAGGSTEVSGMSNVPPYQVPNESVSPIRSASLDLDDHEDDTDAGAMCQQLLNLTSTEIPVATRAEESCITGRTGQPGARAKWTTDPQLSPAASPRSAPSLVSVTYRPSELACAEGSDDEGAVHLTGRVSPTRGGSASAVAAANRQVRADDASRRLLLDSVRLAAPLQRPTLVRKSDVVRPPPTARDGADGSKTVLPLLTPPSLATLADASVAAAATSILSKSDVQRPRQMSAPESGGTRGPLSGINFDAPSSALPVRASLLVASASGGFIVNHSSVHASYNGTSEATPLPEPVSKRSSASKNHLVHAHSYRVDKDATGEHCGALAGSASYALGGPCKSGGRRSGSQTRRGAAMRRPLHVTSVLSPQEAVDQGVAVHPLGLPPRRES</sequence>
<dbReference type="HOGENOM" id="CLU_269863_0_0_1"/>
<feature type="compositionally biased region" description="Low complexity" evidence="1">
    <location>
        <begin position="73"/>
        <end position="82"/>
    </location>
</feature>
<dbReference type="Proteomes" id="UP000000542">
    <property type="component" value="Chromosome 20"/>
</dbReference>
<organism evidence="2 3">
    <name type="scientific">Leishmania major</name>
    <dbReference type="NCBI Taxonomy" id="5664"/>
    <lineage>
        <taxon>Eukaryota</taxon>
        <taxon>Discoba</taxon>
        <taxon>Euglenozoa</taxon>
        <taxon>Kinetoplastea</taxon>
        <taxon>Metakinetoplastina</taxon>
        <taxon>Trypanosomatida</taxon>
        <taxon>Trypanosomatidae</taxon>
        <taxon>Leishmaniinae</taxon>
        <taxon>Leishmania</taxon>
    </lineage>
</organism>
<feature type="region of interest" description="Disordered" evidence="1">
    <location>
        <begin position="15"/>
        <end position="36"/>
    </location>
</feature>
<dbReference type="EMBL" id="FR796416">
    <property type="protein sequence ID" value="CAJ03784.1"/>
    <property type="molecule type" value="Genomic_DNA"/>
</dbReference>
<dbReference type="OMA" id="CCAEGAH"/>
<evidence type="ECO:0000256" key="1">
    <source>
        <dbReference type="SAM" id="MobiDB-lite"/>
    </source>
</evidence>
<feature type="region of interest" description="Disordered" evidence="1">
    <location>
        <begin position="718"/>
        <end position="753"/>
    </location>
</feature>
<dbReference type="VEuPathDB" id="TriTrypDB:LMJSD75_200011900"/>
<accession>Q4QCX8</accession>
<dbReference type="KEGG" id="lma:LMJF_20_0630"/>
<dbReference type="eggNOG" id="ENOG502SMAD">
    <property type="taxonomic scope" value="Eukaryota"/>
</dbReference>
<dbReference type="GeneID" id="5651344"/>
<keyword evidence="3" id="KW-1185">Reference proteome</keyword>
<protein>
    <submittedName>
        <fullName evidence="2">Uncharacterized protein</fullName>
    </submittedName>
</protein>
<reference evidence="2 3" key="1">
    <citation type="journal article" date="2005" name="Science">
        <title>The genome of the kinetoplastid parasite, Leishmania major.</title>
        <authorList>
            <person name="Ivens A.C."/>
            <person name="Peacock C.S."/>
            <person name="Worthey E.A."/>
            <person name="Murphy L."/>
            <person name="Aggarwal G."/>
            <person name="Berriman M."/>
            <person name="Sisk E."/>
            <person name="Rajandream M.A."/>
            <person name="Adlem E."/>
            <person name="Aert R."/>
            <person name="Anupama A."/>
            <person name="Apostolou Z."/>
            <person name="Attipoe P."/>
            <person name="Bason N."/>
            <person name="Bauser C."/>
            <person name="Beck A."/>
            <person name="Beverley S.M."/>
            <person name="Bianchettin G."/>
            <person name="Borzym K."/>
            <person name="Bothe G."/>
            <person name="Bruschi C.V."/>
            <person name="Collins M."/>
            <person name="Cadag E."/>
            <person name="Ciarloni L."/>
            <person name="Clayton C."/>
            <person name="Coulson R.M."/>
            <person name="Cronin A."/>
            <person name="Cruz A.K."/>
            <person name="Davies R.M."/>
            <person name="De Gaudenzi J."/>
            <person name="Dobson D.E."/>
            <person name="Duesterhoeft A."/>
            <person name="Fazelina G."/>
            <person name="Fosker N."/>
            <person name="Frasch A.C."/>
            <person name="Fraser A."/>
            <person name="Fuchs M."/>
            <person name="Gabel C."/>
            <person name="Goble A."/>
            <person name="Goffeau A."/>
            <person name="Harris D."/>
            <person name="Hertz-Fowler C."/>
            <person name="Hilbert H."/>
            <person name="Horn D."/>
            <person name="Huang Y."/>
            <person name="Klages S."/>
            <person name="Knights A."/>
            <person name="Kube M."/>
            <person name="Larke N."/>
            <person name="Litvin L."/>
            <person name="Lord A."/>
            <person name="Louie T."/>
            <person name="Marra M."/>
            <person name="Masuy D."/>
            <person name="Matthews K."/>
            <person name="Michaeli S."/>
            <person name="Mottram J.C."/>
            <person name="Muller-Auer S."/>
            <person name="Munden H."/>
            <person name="Nelson S."/>
            <person name="Norbertczak H."/>
            <person name="Oliver K."/>
            <person name="O'neil S."/>
            <person name="Pentony M."/>
            <person name="Pohl T.M."/>
            <person name="Price C."/>
            <person name="Purnelle B."/>
            <person name="Quail M.A."/>
            <person name="Rabbinowitsch E."/>
            <person name="Reinhardt R."/>
            <person name="Rieger M."/>
            <person name="Rinta J."/>
            <person name="Robben J."/>
            <person name="Robertson L."/>
            <person name="Ruiz J.C."/>
            <person name="Rutter S."/>
            <person name="Saunders D."/>
            <person name="Schafer M."/>
            <person name="Schein J."/>
            <person name="Schwartz D.C."/>
            <person name="Seeger K."/>
            <person name="Seyler A."/>
            <person name="Sharp S."/>
            <person name="Shin H."/>
            <person name="Sivam D."/>
            <person name="Squares R."/>
            <person name="Squares S."/>
            <person name="Tosato V."/>
            <person name="Vogt C."/>
            <person name="Volckaert G."/>
            <person name="Wambutt R."/>
            <person name="Warren T."/>
            <person name="Wedler H."/>
            <person name="Woodward J."/>
            <person name="Zhou S."/>
            <person name="Zimmermann W."/>
            <person name="Smith D.F."/>
            <person name="Blackwell J.M."/>
            <person name="Stuart K.D."/>
            <person name="Barrell B."/>
            <person name="Myler P.J."/>
        </authorList>
    </citation>
    <scope>NUCLEOTIDE SEQUENCE [LARGE SCALE GENOMIC DNA]</scope>
    <source>
        <strain evidence="3">MHOM/IL/81/Friedlin</strain>
    </source>
</reference>
<gene>
    <name evidence="2" type="ORF">LMJF_20_0630</name>
</gene>
<evidence type="ECO:0000313" key="3">
    <source>
        <dbReference type="Proteomes" id="UP000000542"/>
    </source>
</evidence>
<feature type="region of interest" description="Disordered" evidence="1">
    <location>
        <begin position="336"/>
        <end position="364"/>
    </location>
</feature>
<feature type="region of interest" description="Disordered" evidence="1">
    <location>
        <begin position="58"/>
        <end position="85"/>
    </location>
</feature>
<feature type="region of interest" description="Disordered" evidence="1">
    <location>
        <begin position="414"/>
        <end position="455"/>
    </location>
</feature>
<dbReference type="RefSeq" id="XP_001682820.1">
    <property type="nucleotide sequence ID" value="XM_001682768.1"/>
</dbReference>
<feature type="region of interest" description="Disordered" evidence="1">
    <location>
        <begin position="130"/>
        <end position="155"/>
    </location>
</feature>
<evidence type="ECO:0000313" key="2">
    <source>
        <dbReference type="EMBL" id="CAJ03784.1"/>
    </source>
</evidence>
<feature type="region of interest" description="Disordered" evidence="1">
    <location>
        <begin position="894"/>
        <end position="923"/>
    </location>
</feature>
<dbReference type="InParanoid" id="Q4QCX8"/>
<dbReference type="AlphaFoldDB" id="Q4QCX8"/>
<feature type="region of interest" description="Disordered" evidence="1">
    <location>
        <begin position="1156"/>
        <end position="1210"/>
    </location>
</feature>
<dbReference type="VEuPathDB" id="TriTrypDB:LmjF.20.0630"/>
<feature type="region of interest" description="Disordered" evidence="1">
    <location>
        <begin position="997"/>
        <end position="1019"/>
    </location>
</feature>
<feature type="compositionally biased region" description="Polar residues" evidence="1">
    <location>
        <begin position="419"/>
        <end position="434"/>
    </location>
</feature>
<feature type="compositionally biased region" description="Basic residues" evidence="1">
    <location>
        <begin position="59"/>
        <end position="69"/>
    </location>
</feature>